<dbReference type="SMART" id="SM00304">
    <property type="entry name" value="HAMP"/>
    <property type="match status" value="3"/>
</dbReference>
<dbReference type="AlphaFoldDB" id="A0A840IH43"/>
<comment type="caution">
    <text evidence="10">The sequence shown here is derived from an EMBL/GenBank/DDBJ whole genome shotgun (WGS) entry which is preliminary data.</text>
</comment>
<feature type="transmembrane region" description="Helical" evidence="7">
    <location>
        <begin position="21"/>
        <end position="41"/>
    </location>
</feature>
<dbReference type="SMART" id="SM00283">
    <property type="entry name" value="MA"/>
    <property type="match status" value="1"/>
</dbReference>
<accession>A0A840IH43</accession>
<feature type="transmembrane region" description="Helical" evidence="7">
    <location>
        <begin position="86"/>
        <end position="109"/>
    </location>
</feature>
<dbReference type="Pfam" id="PF00015">
    <property type="entry name" value="MCPsignal"/>
    <property type="match status" value="1"/>
</dbReference>
<dbReference type="GO" id="GO:0004888">
    <property type="term" value="F:transmembrane signaling receptor activity"/>
    <property type="evidence" value="ECO:0007669"/>
    <property type="project" value="InterPro"/>
</dbReference>
<dbReference type="GO" id="GO:0016020">
    <property type="term" value="C:membrane"/>
    <property type="evidence" value="ECO:0007669"/>
    <property type="project" value="InterPro"/>
</dbReference>
<evidence type="ECO:0000256" key="2">
    <source>
        <dbReference type="ARBA" id="ARBA00022989"/>
    </source>
</evidence>
<keyword evidence="11" id="KW-1185">Reference proteome</keyword>
<protein>
    <submittedName>
        <fullName evidence="10">Methyl-accepting chemotaxis protein</fullName>
    </submittedName>
</protein>
<feature type="domain" description="Methyl-accepting transducer" evidence="8">
    <location>
        <begin position="300"/>
        <end position="536"/>
    </location>
</feature>
<sequence>MRRTVEVKGFLGIRWTVGRKLTLAFGLMVALVVVMGVVSFANLSSLEGSHDRVMAASAADLDAASAARVAELQEDFESTLSTSRTLLWVALTYGVLLAVGLGVWITLALRMRVRRVLARLHHLRDDCVTDLNAGLAAIARGDNTVEVVSTTRPIARVSSDEIGEIQVGVNEILDKTVTSIAEYNAMREELRAALGDRSCLEQLTERLASLEADCLSDLERGMTAMAAGDLTVDISTVAEPLPPSDGERGRLATIFDGMLERAQASVAAYGQMRGRLTAMLGEIAQQSSSVSAASQQMAMTSEEAGRAVGEIAQTIGDVAQGAERQVRSVAEARQMTEEVAAASEVSTGHAQETATAAEQARAVADEGAAAVRRATDAMLAVRASTDEATSTIRALGEKSGQIGGIVATITGIAEQTNLLALNAAIEAARAGEQGRGFAVVAEEVRKLAEESQRAASSIGGLIEEIQRETGRAVEVVELGSRETEAGAATFEQARASFERIGGEVEDMHGRVGQIATAIEQIAASALRMRESMTQVASVAEESSASSEQVSASTEQTSASTQQIASSAQALAQTAEQLDALVGQFTLAR</sequence>
<evidence type="ECO:0000256" key="5">
    <source>
        <dbReference type="PROSITE-ProRule" id="PRU00284"/>
    </source>
</evidence>
<evidence type="ECO:0000256" key="3">
    <source>
        <dbReference type="ARBA" id="ARBA00023224"/>
    </source>
</evidence>
<evidence type="ECO:0000313" key="11">
    <source>
        <dbReference type="Proteomes" id="UP000585272"/>
    </source>
</evidence>
<dbReference type="GO" id="GO:0006935">
    <property type="term" value="P:chemotaxis"/>
    <property type="evidence" value="ECO:0007669"/>
    <property type="project" value="InterPro"/>
</dbReference>
<keyword evidence="7" id="KW-0472">Membrane</keyword>
<keyword evidence="2 7" id="KW-1133">Transmembrane helix</keyword>
<dbReference type="EMBL" id="JACHNU010000004">
    <property type="protein sequence ID" value="MBB4663551.1"/>
    <property type="molecule type" value="Genomic_DNA"/>
</dbReference>
<dbReference type="Gene3D" id="1.10.287.950">
    <property type="entry name" value="Methyl-accepting chemotaxis protein"/>
    <property type="match status" value="1"/>
</dbReference>
<dbReference type="PROSITE" id="PS50885">
    <property type="entry name" value="HAMP"/>
    <property type="match status" value="1"/>
</dbReference>
<feature type="domain" description="HAMP" evidence="9">
    <location>
        <begin position="215"/>
        <end position="267"/>
    </location>
</feature>
<name>A0A840IH43_9ACTN</name>
<proteinExistence type="inferred from homology"/>
<dbReference type="Proteomes" id="UP000585272">
    <property type="component" value="Unassembled WGS sequence"/>
</dbReference>
<dbReference type="PROSITE" id="PS50111">
    <property type="entry name" value="CHEMOTAXIS_TRANSDUC_2"/>
    <property type="match status" value="1"/>
</dbReference>
<comment type="similarity">
    <text evidence="4">Belongs to the methyl-accepting chemotaxis (MCP) protein family.</text>
</comment>
<reference evidence="10 11" key="1">
    <citation type="submission" date="2020-08" db="EMBL/GenBank/DDBJ databases">
        <title>Genomic Encyclopedia of Archaeal and Bacterial Type Strains, Phase II (KMG-II): from individual species to whole genera.</title>
        <authorList>
            <person name="Goeker M."/>
        </authorList>
    </citation>
    <scope>NUCLEOTIDE SEQUENCE [LARGE SCALE GENOMIC DNA]</scope>
    <source>
        <strain evidence="10 11">DSM 23288</strain>
    </source>
</reference>
<keyword evidence="1 7" id="KW-0812">Transmembrane</keyword>
<evidence type="ECO:0000256" key="4">
    <source>
        <dbReference type="ARBA" id="ARBA00029447"/>
    </source>
</evidence>
<evidence type="ECO:0000313" key="10">
    <source>
        <dbReference type="EMBL" id="MBB4663551.1"/>
    </source>
</evidence>
<dbReference type="GO" id="GO:0007165">
    <property type="term" value="P:signal transduction"/>
    <property type="evidence" value="ECO:0007669"/>
    <property type="project" value="UniProtKB-KW"/>
</dbReference>
<dbReference type="PANTHER" id="PTHR32089:SF112">
    <property type="entry name" value="LYSOZYME-LIKE PROTEIN-RELATED"/>
    <property type="match status" value="1"/>
</dbReference>
<gene>
    <name evidence="10" type="ORF">BDZ31_003146</name>
</gene>
<evidence type="ECO:0000256" key="6">
    <source>
        <dbReference type="SAM" id="MobiDB-lite"/>
    </source>
</evidence>
<dbReference type="Gene3D" id="6.10.340.10">
    <property type="match status" value="1"/>
</dbReference>
<evidence type="ECO:0000256" key="7">
    <source>
        <dbReference type="SAM" id="Phobius"/>
    </source>
</evidence>
<dbReference type="RefSeq" id="WP_221243099.1">
    <property type="nucleotide sequence ID" value="NZ_JACHNU010000004.1"/>
</dbReference>
<dbReference type="InterPro" id="IPR004090">
    <property type="entry name" value="Chemotax_Me-accpt_rcpt"/>
</dbReference>
<dbReference type="InterPro" id="IPR003660">
    <property type="entry name" value="HAMP_dom"/>
</dbReference>
<dbReference type="PANTHER" id="PTHR32089">
    <property type="entry name" value="METHYL-ACCEPTING CHEMOTAXIS PROTEIN MCPB"/>
    <property type="match status" value="1"/>
</dbReference>
<dbReference type="PRINTS" id="PR00260">
    <property type="entry name" value="CHEMTRNSDUCR"/>
</dbReference>
<keyword evidence="3 5" id="KW-0807">Transducer</keyword>
<dbReference type="CDD" id="cd11386">
    <property type="entry name" value="MCP_signal"/>
    <property type="match status" value="1"/>
</dbReference>
<dbReference type="SUPFAM" id="SSF58104">
    <property type="entry name" value="Methyl-accepting chemotaxis protein (MCP) signaling domain"/>
    <property type="match status" value="1"/>
</dbReference>
<dbReference type="InterPro" id="IPR004089">
    <property type="entry name" value="MCPsignal_dom"/>
</dbReference>
<feature type="region of interest" description="Disordered" evidence="6">
    <location>
        <begin position="537"/>
        <end position="568"/>
    </location>
</feature>
<organism evidence="10 11">
    <name type="scientific">Conexibacter arvalis</name>
    <dbReference type="NCBI Taxonomy" id="912552"/>
    <lineage>
        <taxon>Bacteria</taxon>
        <taxon>Bacillati</taxon>
        <taxon>Actinomycetota</taxon>
        <taxon>Thermoleophilia</taxon>
        <taxon>Solirubrobacterales</taxon>
        <taxon>Conexibacteraceae</taxon>
        <taxon>Conexibacter</taxon>
    </lineage>
</organism>
<evidence type="ECO:0000256" key="1">
    <source>
        <dbReference type="ARBA" id="ARBA00022692"/>
    </source>
</evidence>
<evidence type="ECO:0000259" key="8">
    <source>
        <dbReference type="PROSITE" id="PS50111"/>
    </source>
</evidence>
<evidence type="ECO:0000259" key="9">
    <source>
        <dbReference type="PROSITE" id="PS50885"/>
    </source>
</evidence>